<dbReference type="EC" id="2.7.2.7" evidence="9"/>
<dbReference type="Gene3D" id="3.30.420.40">
    <property type="match status" value="2"/>
</dbReference>
<evidence type="ECO:0000256" key="5">
    <source>
        <dbReference type="ARBA" id="ARBA00022741"/>
    </source>
</evidence>
<evidence type="ECO:0000256" key="7">
    <source>
        <dbReference type="ARBA" id="ARBA00022840"/>
    </source>
</evidence>
<dbReference type="EMBL" id="RZNH01000050">
    <property type="protein sequence ID" value="NOU62050.1"/>
    <property type="molecule type" value="Genomic_DNA"/>
</dbReference>
<gene>
    <name evidence="9 11" type="primary">buk</name>
    <name evidence="11" type="ORF">ELS83_19810</name>
</gene>
<evidence type="ECO:0000256" key="1">
    <source>
        <dbReference type="ARBA" id="ARBA00004496"/>
    </source>
</evidence>
<evidence type="ECO:0000256" key="2">
    <source>
        <dbReference type="ARBA" id="ARBA00008748"/>
    </source>
</evidence>
<dbReference type="GO" id="GO:0047761">
    <property type="term" value="F:butyrate kinase activity"/>
    <property type="evidence" value="ECO:0007669"/>
    <property type="project" value="UniProtKB-EC"/>
</dbReference>
<organism evidence="11 12">
    <name type="scientific">Marinifilum caeruleilacunae</name>
    <dbReference type="NCBI Taxonomy" id="2499076"/>
    <lineage>
        <taxon>Bacteria</taxon>
        <taxon>Pseudomonadati</taxon>
        <taxon>Bacteroidota</taxon>
        <taxon>Bacteroidia</taxon>
        <taxon>Marinilabiliales</taxon>
        <taxon>Marinifilaceae</taxon>
    </lineage>
</organism>
<dbReference type="PIRSF" id="PIRSF036458">
    <property type="entry name" value="Butyrate_kin"/>
    <property type="match status" value="1"/>
</dbReference>
<evidence type="ECO:0000313" key="12">
    <source>
        <dbReference type="Proteomes" id="UP000732105"/>
    </source>
</evidence>
<dbReference type="PRINTS" id="PR00471">
    <property type="entry name" value="ACETATEKNASE"/>
</dbReference>
<keyword evidence="5 9" id="KW-0547">Nucleotide-binding</keyword>
<comment type="caution">
    <text evidence="11">The sequence shown here is derived from an EMBL/GenBank/DDBJ whole genome shotgun (WGS) entry which is preliminary data.</text>
</comment>
<evidence type="ECO:0000256" key="6">
    <source>
        <dbReference type="ARBA" id="ARBA00022777"/>
    </source>
</evidence>
<dbReference type="CDD" id="cd24011">
    <property type="entry name" value="ASKHA_NBD_BK"/>
    <property type="match status" value="1"/>
</dbReference>
<accession>A0ABX1X103</accession>
<keyword evidence="6 9" id="KW-0418">Kinase</keyword>
<evidence type="ECO:0000256" key="10">
    <source>
        <dbReference type="RuleBase" id="RU003835"/>
    </source>
</evidence>
<dbReference type="PANTHER" id="PTHR21060">
    <property type="entry name" value="ACETATE KINASE"/>
    <property type="match status" value="1"/>
</dbReference>
<dbReference type="InterPro" id="IPR000890">
    <property type="entry name" value="Aliphatic_acid_kin_short-chain"/>
</dbReference>
<dbReference type="InterPro" id="IPR011245">
    <property type="entry name" value="Butyrate_kin"/>
</dbReference>
<dbReference type="Pfam" id="PF00871">
    <property type="entry name" value="Acetate_kinase"/>
    <property type="match status" value="1"/>
</dbReference>
<comment type="similarity">
    <text evidence="2 9 10">Belongs to the acetokinase family.</text>
</comment>
<evidence type="ECO:0000256" key="3">
    <source>
        <dbReference type="ARBA" id="ARBA00022490"/>
    </source>
</evidence>
<keyword evidence="3 9" id="KW-0963">Cytoplasm</keyword>
<sequence length="373" mass="41175">MKILYFHITQCKYRIMMNPNEVVVVINPGSTSTKIALYNREGLVKDMVSRHLQKELDRFNKVTDQFEYRLEMVKSALDEMLQEDDLKVVGIVGRGGIVKPLEGGTYRISSDFLEDARTGKYGDHASNLGSMLANKLSEYFDLESSYTVDPVSAGNIVEKAQISGVPGIERNRRGHPLNMKMTARKIAAQQGIAYEEASYVIAHLGGGISIASVEGGKITDVNDALMGMGPFSPNRAGAIPTRGIMDLCYSKPRKEVEALLSKNSGLKAYLGVDDLRDVFKLIDDGNEKAQLVYDAFVYQIAKEIGAYHTAMKCKADGIIITGGIAYSDRFIADLKEYVNDLTAFFVYPGENEMEALAEGAFRVIDGKELALEY</sequence>
<dbReference type="InterPro" id="IPR043129">
    <property type="entry name" value="ATPase_NBD"/>
</dbReference>
<dbReference type="PANTHER" id="PTHR21060:SF20">
    <property type="entry name" value="BUTYRATE KINASE 1-RELATED"/>
    <property type="match status" value="1"/>
</dbReference>
<evidence type="ECO:0000256" key="8">
    <source>
        <dbReference type="ARBA" id="ARBA00048596"/>
    </source>
</evidence>
<proteinExistence type="inferred from homology"/>
<keyword evidence="12" id="KW-1185">Reference proteome</keyword>
<dbReference type="Proteomes" id="UP000732105">
    <property type="component" value="Unassembled WGS sequence"/>
</dbReference>
<comment type="subcellular location">
    <subcellularLocation>
        <location evidence="1 9">Cytoplasm</location>
    </subcellularLocation>
</comment>
<dbReference type="SUPFAM" id="SSF53067">
    <property type="entry name" value="Actin-like ATPase domain"/>
    <property type="match status" value="2"/>
</dbReference>
<reference evidence="11 12" key="1">
    <citation type="submission" date="2018-12" db="EMBL/GenBank/DDBJ databases">
        <title>Marinifilum JC070 sp. nov., a marine bacterium isolated from Yongle Blue Hole in the South China Sea.</title>
        <authorList>
            <person name="Fu T."/>
        </authorList>
    </citation>
    <scope>NUCLEOTIDE SEQUENCE [LARGE SCALE GENOMIC DNA]</scope>
    <source>
        <strain evidence="11 12">JC070</strain>
    </source>
</reference>
<dbReference type="InterPro" id="IPR023865">
    <property type="entry name" value="Aliphatic_acid_kinase_CS"/>
</dbReference>
<name>A0ABX1X103_9BACT</name>
<evidence type="ECO:0000256" key="4">
    <source>
        <dbReference type="ARBA" id="ARBA00022679"/>
    </source>
</evidence>
<evidence type="ECO:0000313" key="11">
    <source>
        <dbReference type="EMBL" id="NOU62050.1"/>
    </source>
</evidence>
<keyword evidence="4 9" id="KW-0808">Transferase</keyword>
<comment type="catalytic activity">
    <reaction evidence="8 9">
        <text>butanoate + ATP = butanoyl phosphate + ADP</text>
        <dbReference type="Rhea" id="RHEA:13585"/>
        <dbReference type="ChEBI" id="CHEBI:17968"/>
        <dbReference type="ChEBI" id="CHEBI:30616"/>
        <dbReference type="ChEBI" id="CHEBI:58079"/>
        <dbReference type="ChEBI" id="CHEBI:456216"/>
        <dbReference type="EC" id="2.7.2.7"/>
    </reaction>
</comment>
<dbReference type="NCBIfam" id="NF002834">
    <property type="entry name" value="PRK03011.1-5"/>
    <property type="match status" value="1"/>
</dbReference>
<protein>
    <recommendedName>
        <fullName evidence="9">Probable butyrate kinase</fullName>
        <shortName evidence="9">BK</shortName>
        <ecNumber evidence="9">2.7.2.7</ecNumber>
    </recommendedName>
    <alternativeName>
        <fullName evidence="9">Branched-chain carboxylic acid kinase</fullName>
    </alternativeName>
</protein>
<keyword evidence="7 9" id="KW-0067">ATP-binding</keyword>
<dbReference type="HAMAP" id="MF_00542">
    <property type="entry name" value="Butyrate_kinase"/>
    <property type="match status" value="1"/>
</dbReference>
<evidence type="ECO:0000256" key="9">
    <source>
        <dbReference type="HAMAP-Rule" id="MF_00542"/>
    </source>
</evidence>
<dbReference type="NCBIfam" id="TIGR02707">
    <property type="entry name" value="butyr_kinase"/>
    <property type="match status" value="1"/>
</dbReference>
<dbReference type="PROSITE" id="PS01075">
    <property type="entry name" value="ACETATE_KINASE_1"/>
    <property type="match status" value="1"/>
</dbReference>